<protein>
    <recommendedName>
        <fullName evidence="4">Integral membrane protein</fullName>
    </recommendedName>
</protein>
<dbReference type="Proteomes" id="UP001180556">
    <property type="component" value="Unassembled WGS sequence"/>
</dbReference>
<dbReference type="EMBL" id="JAVRFG010000023">
    <property type="protein sequence ID" value="MDT0492608.1"/>
    <property type="molecule type" value="Genomic_DNA"/>
</dbReference>
<keyword evidence="3" id="KW-1185">Reference proteome</keyword>
<evidence type="ECO:0000313" key="2">
    <source>
        <dbReference type="EMBL" id="MDT0492608.1"/>
    </source>
</evidence>
<proteinExistence type="predicted"/>
<gene>
    <name evidence="2" type="ORF">RM717_19065</name>
</gene>
<accession>A0ABU2W412</accession>
<name>A0ABU2W412_9ACTN</name>
<evidence type="ECO:0000313" key="3">
    <source>
        <dbReference type="Proteomes" id="UP001180556"/>
    </source>
</evidence>
<feature type="compositionally biased region" description="Gly residues" evidence="1">
    <location>
        <begin position="25"/>
        <end position="34"/>
    </location>
</feature>
<evidence type="ECO:0008006" key="4">
    <source>
        <dbReference type="Google" id="ProtNLM"/>
    </source>
</evidence>
<sequence>MNVPPHDEGPAEGSAGRDPRRVSGAGAGPGPGDGTGRRPGWPALAAFTFAFAVFETVKHQGWTLAAAAAGAALPLLAARLPGRAVALSVRHPLPPVLVLGAATFLTGSQAQAAPWFTLGLTWLTTVAVLRSRR</sequence>
<comment type="caution">
    <text evidence="2">The sequence shown here is derived from an EMBL/GenBank/DDBJ whole genome shotgun (WGS) entry which is preliminary data.</text>
</comment>
<feature type="compositionally biased region" description="Basic and acidic residues" evidence="1">
    <location>
        <begin position="1"/>
        <end position="21"/>
    </location>
</feature>
<evidence type="ECO:0000256" key="1">
    <source>
        <dbReference type="SAM" id="MobiDB-lite"/>
    </source>
</evidence>
<feature type="region of interest" description="Disordered" evidence="1">
    <location>
        <begin position="1"/>
        <end position="39"/>
    </location>
</feature>
<reference evidence="3" key="1">
    <citation type="submission" date="2023-07" db="EMBL/GenBank/DDBJ databases">
        <title>30 novel species of actinomycetes from the DSMZ collection.</title>
        <authorList>
            <person name="Nouioui I."/>
        </authorList>
    </citation>
    <scope>NUCLEOTIDE SEQUENCE [LARGE SCALE GENOMIC DNA]</scope>
    <source>
        <strain evidence="3">DSM 40932</strain>
    </source>
</reference>
<organism evidence="2 3">
    <name type="scientific">Streptomyces stephensoniae</name>
    <dbReference type="NCBI Taxonomy" id="3375367"/>
    <lineage>
        <taxon>Bacteria</taxon>
        <taxon>Bacillati</taxon>
        <taxon>Actinomycetota</taxon>
        <taxon>Actinomycetes</taxon>
        <taxon>Kitasatosporales</taxon>
        <taxon>Streptomycetaceae</taxon>
        <taxon>Streptomyces</taxon>
    </lineage>
</organism>
<dbReference type="RefSeq" id="WP_311602059.1">
    <property type="nucleotide sequence ID" value="NZ_JAVRFG010000023.1"/>
</dbReference>